<keyword evidence="2" id="KW-1003">Cell membrane</keyword>
<dbReference type="Proteomes" id="UP001235094">
    <property type="component" value="Unassembled WGS sequence"/>
</dbReference>
<evidence type="ECO:0000256" key="9">
    <source>
        <dbReference type="SAM" id="Phobius"/>
    </source>
</evidence>
<feature type="transmembrane region" description="Helical" evidence="9">
    <location>
        <begin position="217"/>
        <end position="237"/>
    </location>
</feature>
<evidence type="ECO:0000256" key="4">
    <source>
        <dbReference type="ARBA" id="ARBA00022679"/>
    </source>
</evidence>
<dbReference type="InterPro" id="IPR050297">
    <property type="entry name" value="LipidA_mod_glycosyltrf_83"/>
</dbReference>
<evidence type="ECO:0000256" key="6">
    <source>
        <dbReference type="ARBA" id="ARBA00022989"/>
    </source>
</evidence>
<dbReference type="RefSeq" id="WP_306890717.1">
    <property type="nucleotide sequence ID" value="NZ_JAUSVR010000009.1"/>
</dbReference>
<evidence type="ECO:0000256" key="8">
    <source>
        <dbReference type="SAM" id="MobiDB-lite"/>
    </source>
</evidence>
<feature type="transmembrane region" description="Helical" evidence="9">
    <location>
        <begin position="116"/>
        <end position="133"/>
    </location>
</feature>
<feature type="transmembrane region" description="Helical" evidence="9">
    <location>
        <begin position="415"/>
        <end position="435"/>
    </location>
</feature>
<dbReference type="PANTHER" id="PTHR33908:SF11">
    <property type="entry name" value="MEMBRANE PROTEIN"/>
    <property type="match status" value="1"/>
</dbReference>
<keyword evidence="5 9" id="KW-0812">Transmembrane</keyword>
<feature type="transmembrane region" description="Helical" evidence="9">
    <location>
        <begin position="246"/>
        <end position="266"/>
    </location>
</feature>
<keyword evidence="4" id="KW-0808">Transferase</keyword>
<evidence type="ECO:0000256" key="7">
    <source>
        <dbReference type="ARBA" id="ARBA00023136"/>
    </source>
</evidence>
<feature type="transmembrane region" description="Helical" evidence="9">
    <location>
        <begin position="85"/>
        <end position="104"/>
    </location>
</feature>
<gene>
    <name evidence="10" type="ORF">QOZ99_002940</name>
</gene>
<feature type="transmembrane region" description="Helical" evidence="9">
    <location>
        <begin position="355"/>
        <end position="374"/>
    </location>
</feature>
<feature type="region of interest" description="Disordered" evidence="8">
    <location>
        <begin position="560"/>
        <end position="603"/>
    </location>
</feature>
<evidence type="ECO:0000256" key="3">
    <source>
        <dbReference type="ARBA" id="ARBA00022676"/>
    </source>
</evidence>
<evidence type="ECO:0000256" key="1">
    <source>
        <dbReference type="ARBA" id="ARBA00004651"/>
    </source>
</evidence>
<keyword evidence="11" id="KW-1185">Reference proteome</keyword>
<feature type="transmembrane region" description="Helical" evidence="9">
    <location>
        <begin position="32"/>
        <end position="53"/>
    </location>
</feature>
<keyword evidence="3" id="KW-0328">Glycosyltransferase</keyword>
<organism evidence="10 11">
    <name type="scientific">Ancylobacter amanitiformis</name>
    <dbReference type="NCBI Taxonomy" id="217069"/>
    <lineage>
        <taxon>Bacteria</taxon>
        <taxon>Pseudomonadati</taxon>
        <taxon>Pseudomonadota</taxon>
        <taxon>Alphaproteobacteria</taxon>
        <taxon>Hyphomicrobiales</taxon>
        <taxon>Xanthobacteraceae</taxon>
        <taxon>Ancylobacter</taxon>
    </lineage>
</organism>
<comment type="caution">
    <text evidence="10">The sequence shown here is derived from an EMBL/GenBank/DDBJ whole genome shotgun (WGS) entry which is preliminary data.</text>
</comment>
<evidence type="ECO:0000256" key="2">
    <source>
        <dbReference type="ARBA" id="ARBA00022475"/>
    </source>
</evidence>
<proteinExistence type="predicted"/>
<name>A0ABU0LTT6_9HYPH</name>
<evidence type="ECO:0000313" key="10">
    <source>
        <dbReference type="EMBL" id="MDQ0512040.1"/>
    </source>
</evidence>
<sequence length="603" mass="64896">MSLHSSQFPAVAAARPAPLAARAVARAWRSVTLTRAVSLAVFAAVAAFILLTFRDYGISNDELVQHTYGELLIAWYASGFTDDRAFHYINLFLYGGLFDMIAAGLQHHVPLPVYEWRHLLSAGFGFMGLIGVWRLGKLLGGEKAGIVALLLLAFTGMYGGAMFTHTKDVPFAAAMVWSLYFITVLVARLPDLPSWRVIVGLGAAVGCALGLRVGGVFAVFYLLVTVGAGALVFRSVWLPFRLLPRLIVSGLVALAIMAVTWPWSVLPPSNLFKAMGAFNNFSFDLSTLINGKLVPIDQIPSTYMTEYLLIKLPELTLFGIVVALVAAAFALVRLLRQGAVAEAVVEATALHPRRLVAFLPLLLAIGTPVVFTLLDGPPLYNGIRHFLFVIPPVTVLAALGLTAGWRLLWPRSRALGVGFAAVAAALFALNAASLVRLHPYEYVAYNQLVGGTPGAWGRFEGDYWSSSLREAALDLRKGLDHEEAIAAVHMPHRYKVAVCAEDLQVSSYLGPNVDMVDDWDEADFLLTATNIGCDDAKGMPYATVSRMGIPFATVTDMRAGHKPVGQELPADEDGDDDIFAPSPNAPLVSSLGEAGPQVAKAKP</sequence>
<evidence type="ECO:0000313" key="11">
    <source>
        <dbReference type="Proteomes" id="UP001235094"/>
    </source>
</evidence>
<accession>A0ABU0LTT6</accession>
<evidence type="ECO:0000256" key="5">
    <source>
        <dbReference type="ARBA" id="ARBA00022692"/>
    </source>
</evidence>
<dbReference type="EMBL" id="JAUSVR010000009">
    <property type="protein sequence ID" value="MDQ0512040.1"/>
    <property type="molecule type" value="Genomic_DNA"/>
</dbReference>
<protein>
    <submittedName>
        <fullName evidence="10">4-amino-4-deoxy-L-arabinose transferase-like glycosyltransferase</fullName>
    </submittedName>
</protein>
<keyword evidence="7 9" id="KW-0472">Membrane</keyword>
<feature type="transmembrane region" description="Helical" evidence="9">
    <location>
        <begin position="315"/>
        <end position="335"/>
    </location>
</feature>
<comment type="subcellular location">
    <subcellularLocation>
        <location evidence="1">Cell membrane</location>
        <topology evidence="1">Multi-pass membrane protein</topology>
    </subcellularLocation>
</comment>
<feature type="transmembrane region" description="Helical" evidence="9">
    <location>
        <begin position="169"/>
        <end position="187"/>
    </location>
</feature>
<reference evidence="10 11" key="1">
    <citation type="submission" date="2023-07" db="EMBL/GenBank/DDBJ databases">
        <title>Genomic Encyclopedia of Type Strains, Phase IV (KMG-IV): sequencing the most valuable type-strain genomes for metagenomic binning, comparative biology and taxonomic classification.</title>
        <authorList>
            <person name="Goeker M."/>
        </authorList>
    </citation>
    <scope>NUCLEOTIDE SEQUENCE [LARGE SCALE GENOMIC DNA]</scope>
    <source>
        <strain evidence="10 11">DSM 15561</strain>
    </source>
</reference>
<feature type="compositionally biased region" description="Acidic residues" evidence="8">
    <location>
        <begin position="569"/>
        <end position="578"/>
    </location>
</feature>
<keyword evidence="6 9" id="KW-1133">Transmembrane helix</keyword>
<feature type="transmembrane region" description="Helical" evidence="9">
    <location>
        <begin position="386"/>
        <end position="408"/>
    </location>
</feature>
<dbReference type="PANTHER" id="PTHR33908">
    <property type="entry name" value="MANNOSYLTRANSFERASE YKCB-RELATED"/>
    <property type="match status" value="1"/>
</dbReference>
<feature type="transmembrane region" description="Helical" evidence="9">
    <location>
        <begin position="145"/>
        <end position="163"/>
    </location>
</feature>